<evidence type="ECO:0000313" key="2">
    <source>
        <dbReference type="EMBL" id="QOY37659.1"/>
    </source>
</evidence>
<reference evidence="1 3" key="1">
    <citation type="submission" date="2016-10" db="EMBL/GenBank/DDBJ databases">
        <title>Draft genome sequences of four alkaliphilic bacteria belonging to the Anaerobacillus genus.</title>
        <authorList>
            <person name="Bassil N.M."/>
            <person name="Lloyd J.R."/>
        </authorList>
    </citation>
    <scope>NUCLEOTIDE SEQUENCE [LARGE SCALE GENOMIC DNA]</scope>
    <source>
        <strain evidence="1 3">NB2006</strain>
    </source>
</reference>
<name>A0A1S2L1B4_9BACI</name>
<organism evidence="1 3">
    <name type="scientific">Anaerobacillus isosaccharinicus</name>
    <dbReference type="NCBI Taxonomy" id="1532552"/>
    <lineage>
        <taxon>Bacteria</taxon>
        <taxon>Bacillati</taxon>
        <taxon>Bacillota</taxon>
        <taxon>Bacilli</taxon>
        <taxon>Bacillales</taxon>
        <taxon>Bacillaceae</taxon>
        <taxon>Anaerobacillus</taxon>
    </lineage>
</organism>
<keyword evidence="3" id="KW-1185">Reference proteome</keyword>
<dbReference type="EMBL" id="LQXD01000186">
    <property type="protein sequence ID" value="OIJ06166.1"/>
    <property type="molecule type" value="Genomic_DNA"/>
</dbReference>
<dbReference type="RefSeq" id="WP_071318980.1">
    <property type="nucleotide sequence ID" value="NZ_CP063356.2"/>
</dbReference>
<dbReference type="KEGG" id="aia:AWH56_008795"/>
<reference evidence="2 3" key="3">
    <citation type="journal article" date="2019" name="Int. J. Syst. Evol. Microbiol.">
        <title>Anaerobacillus isosaccharinicus sp. nov., an alkaliphilic bacterium which degrades isosaccharinic acid.</title>
        <authorList>
            <person name="Bassil N.M."/>
            <person name="Lloyd J.R."/>
        </authorList>
    </citation>
    <scope>NUCLEOTIDE SEQUENCE [LARGE SCALE GENOMIC DNA]</scope>
    <source>
        <strain evidence="2 3">NB2006</strain>
    </source>
</reference>
<evidence type="ECO:0000313" key="3">
    <source>
        <dbReference type="Proteomes" id="UP000180175"/>
    </source>
</evidence>
<sequence length="68" mass="7983">MIRIVKPIKDGLLFLIQLDYRKYIVGCVENMETIKKIENGFVPNGAKFFDFMEYAIDEFGSVYLKNQK</sequence>
<accession>A0A1S2L1B4</accession>
<dbReference type="AlphaFoldDB" id="A0A1S2L1B4"/>
<proteinExistence type="predicted"/>
<protein>
    <submittedName>
        <fullName evidence="1">Uncharacterized protein</fullName>
    </submittedName>
</protein>
<dbReference type="Proteomes" id="UP000180175">
    <property type="component" value="Chromosome"/>
</dbReference>
<reference evidence="2 3" key="2">
    <citation type="journal article" date="2017" name="Genome Announc.">
        <title>Draft Genome Sequences of Four Alkaliphilic Bacteria Belonging to the Anaerobacillus Genus.</title>
        <authorList>
            <person name="Bassil N.M."/>
            <person name="Lloyd J.R."/>
        </authorList>
    </citation>
    <scope>NUCLEOTIDE SEQUENCE [LARGE SCALE GENOMIC DNA]</scope>
    <source>
        <strain evidence="2 3">NB2006</strain>
    </source>
</reference>
<reference evidence="2" key="4">
    <citation type="submission" date="2020-10" db="EMBL/GenBank/DDBJ databases">
        <authorList>
            <person name="Bassil N.M."/>
            <person name="Lloyd J.R."/>
        </authorList>
    </citation>
    <scope>NUCLEOTIDE SEQUENCE</scope>
    <source>
        <strain evidence="2">NB2006</strain>
    </source>
</reference>
<evidence type="ECO:0000313" key="1">
    <source>
        <dbReference type="EMBL" id="OIJ06166.1"/>
    </source>
</evidence>
<gene>
    <name evidence="2" type="ORF">AWH56_008795</name>
    <name evidence="1" type="ORF">AWH56_21530</name>
</gene>
<dbReference type="EMBL" id="CP063356">
    <property type="protein sequence ID" value="QOY37659.1"/>
    <property type="molecule type" value="Genomic_DNA"/>
</dbReference>